<dbReference type="PROSITE" id="PS50102">
    <property type="entry name" value="RRM"/>
    <property type="match status" value="3"/>
</dbReference>
<keyword evidence="5" id="KW-1185">Reference proteome</keyword>
<dbReference type="SMART" id="SM00360">
    <property type="entry name" value="RRM"/>
    <property type="match status" value="3"/>
</dbReference>
<dbReference type="Gene3D" id="3.30.70.330">
    <property type="match status" value="3"/>
</dbReference>
<proteinExistence type="predicted"/>
<reference evidence="4" key="1">
    <citation type="submission" date="2022-03" db="EMBL/GenBank/DDBJ databases">
        <title>A functionally conserved STORR gene fusion in Papaver species that diverged 16.8 million years ago.</title>
        <authorList>
            <person name="Catania T."/>
        </authorList>
    </citation>
    <scope>NUCLEOTIDE SEQUENCE</scope>
    <source>
        <strain evidence="4">S-191538</strain>
    </source>
</reference>
<dbReference type="GO" id="GO:0003723">
    <property type="term" value="F:RNA binding"/>
    <property type="evidence" value="ECO:0007669"/>
    <property type="project" value="UniProtKB-UniRule"/>
</dbReference>
<keyword evidence="1 2" id="KW-0694">RNA-binding</keyword>
<dbReference type="AlphaFoldDB" id="A0AA41VMM7"/>
<protein>
    <recommendedName>
        <fullName evidence="3">RRM domain-containing protein</fullName>
    </recommendedName>
</protein>
<comment type="caution">
    <text evidence="4">The sequence shown here is derived from an EMBL/GenBank/DDBJ whole genome shotgun (WGS) entry which is preliminary data.</text>
</comment>
<sequence length="320" mass="35429">MGESKRRSNALELDGQYLGNREVVISPKNESTGASKTLIAKNLSSSITKSDVIDFFKKAGEVVDVQYEKLGTCSIKFATVEAAEKALELDGQHLGNREVVISPIESTGASKTLAAKNLSSSITKSDVIEFFKQAGEIVDVRFSLRQNGELRGCCHIEFATEEAAKKAAELDGECLLDRPIVLGFARETIFIRGFDPSLKYHQIRSSLEELFSTCGEILWMDIPTVPYTDVPLGKAFIEFYDFRSFPKALAMNGHKLGDFTLRVEDAIPLKFDVRPTSGRRRIHGRPVGPYGYSYPYRCFPDRGYGGAGIGKHGSIYHQPQ</sequence>
<dbReference type="Pfam" id="PF00076">
    <property type="entry name" value="RRM_1"/>
    <property type="match status" value="3"/>
</dbReference>
<organism evidence="4 5">
    <name type="scientific">Papaver nudicaule</name>
    <name type="common">Iceland poppy</name>
    <dbReference type="NCBI Taxonomy" id="74823"/>
    <lineage>
        <taxon>Eukaryota</taxon>
        <taxon>Viridiplantae</taxon>
        <taxon>Streptophyta</taxon>
        <taxon>Embryophyta</taxon>
        <taxon>Tracheophyta</taxon>
        <taxon>Spermatophyta</taxon>
        <taxon>Magnoliopsida</taxon>
        <taxon>Ranunculales</taxon>
        <taxon>Papaveraceae</taxon>
        <taxon>Papaveroideae</taxon>
        <taxon>Papaver</taxon>
    </lineage>
</organism>
<feature type="domain" description="RRM" evidence="3">
    <location>
        <begin position="187"/>
        <end position="268"/>
    </location>
</feature>
<evidence type="ECO:0000313" key="5">
    <source>
        <dbReference type="Proteomes" id="UP001177140"/>
    </source>
</evidence>
<dbReference type="GO" id="GO:0005730">
    <property type="term" value="C:nucleolus"/>
    <property type="evidence" value="ECO:0007669"/>
    <property type="project" value="TreeGrafter"/>
</dbReference>
<dbReference type="PANTHER" id="PTHR23236">
    <property type="entry name" value="EUKARYOTIC TRANSLATION INITIATION FACTOR 4B/4H"/>
    <property type="match status" value="1"/>
</dbReference>
<feature type="non-terminal residue" evidence="4">
    <location>
        <position position="320"/>
    </location>
</feature>
<name>A0AA41VMM7_PAPNU</name>
<dbReference type="InterPro" id="IPR000504">
    <property type="entry name" value="RRM_dom"/>
</dbReference>
<evidence type="ECO:0000259" key="3">
    <source>
        <dbReference type="PROSITE" id="PS50102"/>
    </source>
</evidence>
<gene>
    <name evidence="4" type="ORF">MKW94_010097</name>
</gene>
<dbReference type="Proteomes" id="UP001177140">
    <property type="component" value="Unassembled WGS sequence"/>
</dbReference>
<dbReference type="EMBL" id="JAJJMA010252235">
    <property type="protein sequence ID" value="MCL7043945.1"/>
    <property type="molecule type" value="Genomic_DNA"/>
</dbReference>
<evidence type="ECO:0000256" key="2">
    <source>
        <dbReference type="PROSITE-ProRule" id="PRU00176"/>
    </source>
</evidence>
<accession>A0AA41VMM7</accession>
<dbReference type="InterPro" id="IPR012677">
    <property type="entry name" value="Nucleotide-bd_a/b_plait_sf"/>
</dbReference>
<evidence type="ECO:0000256" key="1">
    <source>
        <dbReference type="ARBA" id="ARBA00022884"/>
    </source>
</evidence>
<dbReference type="SUPFAM" id="SSF54928">
    <property type="entry name" value="RNA-binding domain, RBD"/>
    <property type="match status" value="3"/>
</dbReference>
<dbReference type="PANTHER" id="PTHR23236:SF11">
    <property type="entry name" value="EUKARYOTIC TRANSLATION INITIATION FACTOR 4H"/>
    <property type="match status" value="1"/>
</dbReference>
<feature type="domain" description="RRM" evidence="3">
    <location>
        <begin position="111"/>
        <end position="187"/>
    </location>
</feature>
<dbReference type="InterPro" id="IPR035979">
    <property type="entry name" value="RBD_domain_sf"/>
</dbReference>
<evidence type="ECO:0000313" key="4">
    <source>
        <dbReference type="EMBL" id="MCL7043945.1"/>
    </source>
</evidence>
<feature type="domain" description="RRM" evidence="3">
    <location>
        <begin position="36"/>
        <end position="106"/>
    </location>
</feature>